<dbReference type="Proteomes" id="UP000747542">
    <property type="component" value="Unassembled WGS sequence"/>
</dbReference>
<gene>
    <name evidence="2" type="ORF">Hamer_G013076</name>
</gene>
<feature type="region of interest" description="Disordered" evidence="1">
    <location>
        <begin position="185"/>
        <end position="237"/>
    </location>
</feature>
<reference evidence="2" key="1">
    <citation type="journal article" date="2021" name="Sci. Adv.">
        <title>The American lobster genome reveals insights on longevity, neural, and immune adaptations.</title>
        <authorList>
            <person name="Polinski J.M."/>
            <person name="Zimin A.V."/>
            <person name="Clark K.F."/>
            <person name="Kohn A.B."/>
            <person name="Sadowski N."/>
            <person name="Timp W."/>
            <person name="Ptitsyn A."/>
            <person name="Khanna P."/>
            <person name="Romanova D.Y."/>
            <person name="Williams P."/>
            <person name="Greenwood S.J."/>
            <person name="Moroz L.L."/>
            <person name="Walt D.R."/>
            <person name="Bodnar A.G."/>
        </authorList>
    </citation>
    <scope>NUCLEOTIDE SEQUENCE</scope>
    <source>
        <strain evidence="2">GMGI-L3</strain>
    </source>
</reference>
<proteinExistence type="predicted"/>
<feature type="compositionally biased region" description="Low complexity" evidence="1">
    <location>
        <begin position="200"/>
        <end position="213"/>
    </location>
</feature>
<evidence type="ECO:0000256" key="1">
    <source>
        <dbReference type="SAM" id="MobiDB-lite"/>
    </source>
</evidence>
<feature type="non-terminal residue" evidence="2">
    <location>
        <position position="1"/>
    </location>
</feature>
<organism evidence="2 3">
    <name type="scientific">Homarus americanus</name>
    <name type="common">American lobster</name>
    <dbReference type="NCBI Taxonomy" id="6706"/>
    <lineage>
        <taxon>Eukaryota</taxon>
        <taxon>Metazoa</taxon>
        <taxon>Ecdysozoa</taxon>
        <taxon>Arthropoda</taxon>
        <taxon>Crustacea</taxon>
        <taxon>Multicrustacea</taxon>
        <taxon>Malacostraca</taxon>
        <taxon>Eumalacostraca</taxon>
        <taxon>Eucarida</taxon>
        <taxon>Decapoda</taxon>
        <taxon>Pleocyemata</taxon>
        <taxon>Astacidea</taxon>
        <taxon>Nephropoidea</taxon>
        <taxon>Nephropidae</taxon>
        <taxon>Homarus</taxon>
    </lineage>
</organism>
<keyword evidence="3" id="KW-1185">Reference proteome</keyword>
<evidence type="ECO:0000313" key="2">
    <source>
        <dbReference type="EMBL" id="KAG7165578.1"/>
    </source>
</evidence>
<dbReference type="AlphaFoldDB" id="A0A8J5MVQ1"/>
<protein>
    <submittedName>
        <fullName evidence="2">Uncharacterized protein</fullName>
    </submittedName>
</protein>
<name>A0A8J5MVQ1_HOMAM</name>
<evidence type="ECO:0000313" key="3">
    <source>
        <dbReference type="Proteomes" id="UP000747542"/>
    </source>
</evidence>
<accession>A0A8J5MVQ1</accession>
<sequence length="237" mass="26452">RTATTSLTTPQAKKSRQVITLEQKIKVLEALQRRNGASKTALNGVWHNLWPEVFHDLKGFDEGKDVKYIMKLVKEVREEYVTELLVSMEDPLTSAKKHEEEEEATDKPQTVGKELTIPKLREFMQHDTSATQSALQHDPDMERSMQVVEALNRAASTYSQLQDQLIMAQQHKKITSFFHPLSSLAPEVADPSTSGQTRPSSSASRVSDVSTATPLDSDVDDELVEFGSASSEDELPN</sequence>
<dbReference type="EMBL" id="JAHLQT010024020">
    <property type="protein sequence ID" value="KAG7165578.1"/>
    <property type="molecule type" value="Genomic_DNA"/>
</dbReference>
<comment type="caution">
    <text evidence="2">The sequence shown here is derived from an EMBL/GenBank/DDBJ whole genome shotgun (WGS) entry which is preliminary data.</text>
</comment>